<sequence length="159" mass="17003">MDLNHVKAWKAAGTALLGGLTAFWGWLGWLVVGWLGCMCLDYITGSAAAAKAGKWSSQTARDGIWHKAGMIVVVLVAAGADLLLCLVLDQLPVIQLPMTYRGLVCPLVLVWYCITELGSIGENAMAMGAPVPRWLPKLLEAGKNAVDQVGESLPTEEKK</sequence>
<dbReference type="NCBIfam" id="TIGR01593">
    <property type="entry name" value="holin_tox_secr"/>
    <property type="match status" value="1"/>
</dbReference>
<keyword evidence="2 5" id="KW-0812">Transmembrane</keyword>
<name>A0ABR7HPG7_9FIRM</name>
<feature type="transmembrane region" description="Helical" evidence="5">
    <location>
        <begin position="23"/>
        <end position="43"/>
    </location>
</feature>
<protein>
    <submittedName>
        <fullName evidence="6">Phage holin family protein</fullName>
    </submittedName>
</protein>
<dbReference type="EMBL" id="JACOPR010000001">
    <property type="protein sequence ID" value="MBC5729409.1"/>
    <property type="molecule type" value="Genomic_DNA"/>
</dbReference>
<gene>
    <name evidence="6" type="ORF">H8S34_00980</name>
</gene>
<evidence type="ECO:0000313" key="6">
    <source>
        <dbReference type="EMBL" id="MBC5729409.1"/>
    </source>
</evidence>
<feature type="transmembrane region" description="Helical" evidence="5">
    <location>
        <begin position="64"/>
        <end position="88"/>
    </location>
</feature>
<reference evidence="6 7" key="1">
    <citation type="submission" date="2020-08" db="EMBL/GenBank/DDBJ databases">
        <title>Genome public.</title>
        <authorList>
            <person name="Liu C."/>
            <person name="Sun Q."/>
        </authorList>
    </citation>
    <scope>NUCLEOTIDE SEQUENCE [LARGE SCALE GENOMIC DNA]</scope>
    <source>
        <strain evidence="6 7">New-38</strain>
    </source>
</reference>
<dbReference type="Proteomes" id="UP000660021">
    <property type="component" value="Unassembled WGS sequence"/>
</dbReference>
<evidence type="ECO:0000256" key="5">
    <source>
        <dbReference type="SAM" id="Phobius"/>
    </source>
</evidence>
<accession>A0ABR7HPG7</accession>
<dbReference type="Pfam" id="PF05105">
    <property type="entry name" value="Phage_holin_4_1"/>
    <property type="match status" value="1"/>
</dbReference>
<comment type="caution">
    <text evidence="6">The sequence shown here is derived from an EMBL/GenBank/DDBJ whole genome shotgun (WGS) entry which is preliminary data.</text>
</comment>
<evidence type="ECO:0000256" key="4">
    <source>
        <dbReference type="ARBA" id="ARBA00023136"/>
    </source>
</evidence>
<proteinExistence type="predicted"/>
<evidence type="ECO:0000256" key="1">
    <source>
        <dbReference type="ARBA" id="ARBA00004141"/>
    </source>
</evidence>
<comment type="subcellular location">
    <subcellularLocation>
        <location evidence="1">Membrane</location>
        <topology evidence="1">Multi-pass membrane protein</topology>
    </subcellularLocation>
</comment>
<keyword evidence="4 5" id="KW-0472">Membrane</keyword>
<dbReference type="InterPro" id="IPR006480">
    <property type="entry name" value="Phage_holin_4_1"/>
</dbReference>
<evidence type="ECO:0000256" key="3">
    <source>
        <dbReference type="ARBA" id="ARBA00022989"/>
    </source>
</evidence>
<keyword evidence="7" id="KW-1185">Reference proteome</keyword>
<organism evidence="6 7">
    <name type="scientific">Pseudoflavonifractor hominis</name>
    <dbReference type="NCBI Taxonomy" id="2763059"/>
    <lineage>
        <taxon>Bacteria</taxon>
        <taxon>Bacillati</taxon>
        <taxon>Bacillota</taxon>
        <taxon>Clostridia</taxon>
        <taxon>Eubacteriales</taxon>
        <taxon>Oscillospiraceae</taxon>
        <taxon>Pseudoflavonifractor</taxon>
    </lineage>
</organism>
<keyword evidence="3 5" id="KW-1133">Transmembrane helix</keyword>
<dbReference type="RefSeq" id="WP_101693508.1">
    <property type="nucleotide sequence ID" value="NZ_JACOPR010000001.1"/>
</dbReference>
<evidence type="ECO:0000313" key="7">
    <source>
        <dbReference type="Proteomes" id="UP000660021"/>
    </source>
</evidence>
<evidence type="ECO:0000256" key="2">
    <source>
        <dbReference type="ARBA" id="ARBA00022692"/>
    </source>
</evidence>